<keyword evidence="1" id="KW-0812">Transmembrane</keyword>
<keyword evidence="1" id="KW-0472">Membrane</keyword>
<dbReference type="InParanoid" id="A0A165G0U0"/>
<dbReference type="OMA" id="WLDQREV"/>
<evidence type="ECO:0000256" key="1">
    <source>
        <dbReference type="SAM" id="Phobius"/>
    </source>
</evidence>
<dbReference type="OrthoDB" id="5322539at2759"/>
<organism evidence="2 3">
    <name type="scientific">Xylona heveae (strain CBS 132557 / TC161)</name>
    <dbReference type="NCBI Taxonomy" id="1328760"/>
    <lineage>
        <taxon>Eukaryota</taxon>
        <taxon>Fungi</taxon>
        <taxon>Dikarya</taxon>
        <taxon>Ascomycota</taxon>
        <taxon>Pezizomycotina</taxon>
        <taxon>Xylonomycetes</taxon>
        <taxon>Xylonales</taxon>
        <taxon>Xylonaceae</taxon>
        <taxon>Xylona</taxon>
    </lineage>
</organism>
<dbReference type="GeneID" id="28894476"/>
<evidence type="ECO:0000313" key="3">
    <source>
        <dbReference type="Proteomes" id="UP000076632"/>
    </source>
</evidence>
<protein>
    <submittedName>
        <fullName evidence="2">Uncharacterized protein</fullName>
    </submittedName>
</protein>
<keyword evidence="3" id="KW-1185">Reference proteome</keyword>
<feature type="transmembrane region" description="Helical" evidence="1">
    <location>
        <begin position="189"/>
        <end position="208"/>
    </location>
</feature>
<dbReference type="RefSeq" id="XP_018187162.1">
    <property type="nucleotide sequence ID" value="XM_018329339.1"/>
</dbReference>
<dbReference type="PANTHER" id="PTHR35041:SF6">
    <property type="entry name" value="FORMYLMETHIONINE DEFORMYLASE-LIKE PROTEIN-RELATED"/>
    <property type="match status" value="1"/>
</dbReference>
<dbReference type="EMBL" id="KV407460">
    <property type="protein sequence ID" value="KZF21607.1"/>
    <property type="molecule type" value="Genomic_DNA"/>
</dbReference>
<keyword evidence="1" id="KW-1133">Transmembrane helix</keyword>
<dbReference type="STRING" id="1328760.A0A165G0U0"/>
<dbReference type="AlphaFoldDB" id="A0A165G0U0"/>
<gene>
    <name evidence="2" type="ORF">L228DRAFT_156401</name>
</gene>
<feature type="transmembrane region" description="Helical" evidence="1">
    <location>
        <begin position="129"/>
        <end position="150"/>
    </location>
</feature>
<reference evidence="2 3" key="1">
    <citation type="journal article" date="2016" name="Fungal Biol.">
        <title>The genome of Xylona heveae provides a window into fungal endophytism.</title>
        <authorList>
            <person name="Gazis R."/>
            <person name="Kuo A."/>
            <person name="Riley R."/>
            <person name="LaButti K."/>
            <person name="Lipzen A."/>
            <person name="Lin J."/>
            <person name="Amirebrahimi M."/>
            <person name="Hesse C.N."/>
            <person name="Spatafora J.W."/>
            <person name="Henrissat B."/>
            <person name="Hainaut M."/>
            <person name="Grigoriev I.V."/>
            <person name="Hibbett D.S."/>
        </authorList>
    </citation>
    <scope>NUCLEOTIDE SEQUENCE [LARGE SCALE GENOMIC DNA]</scope>
    <source>
        <strain evidence="2 3">TC161</strain>
    </source>
</reference>
<accession>A0A165G0U0</accession>
<sequence>MSHSFTTGISGRQSPPYEVVTEWRDARSIQQRHHELDREISREQRPLRNASGNYGIRDDEQDSETASSKINNAVTVCKWAVGWRVPFIITASYFLALVIAFAHLIFFRYLNGKRVDDLPNLPQTYVTTVSTIMANMFAILIQGSLAAAFVQHLWRQIRKAPLEVCRLERLFTLRSNPLSFFDIHIYRNYFVLAIMAIIIWFCPVVTSFPPGALKVSSGPYDLFSNGSIPTLSLSNYGNGSISDMEKNAFFSYVPTKYANGSIYIQLDHESGLSIYQATQNLASKVTFNMDMDILISPCGPNCSFSDSFEGPFLDCSQTTHDIMVLPLEEPEITAYSARWTDYTRDETDAEFPGFHTTVPMTFETYNLTTCYNNANNTYGNIIQNLTRITLSCLPKRAIWDVNYNFDRNGAQHVEVKTRDIIPLADLSQSFLISNYTGDMLTIPAYKLLPLTPQFRDANIATILYSMVALLAGDIAANAWCPGNNYPPGQYGDSTWSPEYESPFLQTAGVLLNTSIVPFTRFSALSPYATDYLAYNATNLFNITQAGLNSLLQNITLSYMFMLSPFSKQMQLKQTVFENYYYFTHPLNLILPYFITLAVALPLLLLGLKSLFVNGVPATDGGFLQLLATTRGSEKLDQLAARGCLGEELNFPTELKKTKVMFGEFLTDRISCIDADHKIGNDAENAMLPKTRIAYVRYGEIGEDEEGQTQQLGVVRRAGFGTEDEVVPLVKGRLYGGGYQDTTP</sequence>
<dbReference type="Proteomes" id="UP000076632">
    <property type="component" value="Unassembled WGS sequence"/>
</dbReference>
<proteinExistence type="predicted"/>
<dbReference type="PANTHER" id="PTHR35041">
    <property type="entry name" value="MEDIATOR OF RNA POLYMERASE II TRANSCRIPTION SUBUNIT 1"/>
    <property type="match status" value="1"/>
</dbReference>
<evidence type="ECO:0000313" key="2">
    <source>
        <dbReference type="EMBL" id="KZF21607.1"/>
    </source>
</evidence>
<name>A0A165G0U0_XYLHT</name>
<feature type="transmembrane region" description="Helical" evidence="1">
    <location>
        <begin position="87"/>
        <end position="109"/>
    </location>
</feature>